<evidence type="ECO:0000313" key="2">
    <source>
        <dbReference type="EMBL" id="GBP48831.1"/>
    </source>
</evidence>
<evidence type="ECO:0000256" key="1">
    <source>
        <dbReference type="SAM" id="SignalP"/>
    </source>
</evidence>
<name>A0A4C1WCM6_EUMVA</name>
<protein>
    <submittedName>
        <fullName evidence="2">Uncharacterized protein</fullName>
    </submittedName>
</protein>
<dbReference type="AlphaFoldDB" id="A0A4C1WCM6"/>
<feature type="signal peptide" evidence="1">
    <location>
        <begin position="1"/>
        <end position="28"/>
    </location>
</feature>
<sequence length="312" mass="33970">MKGQNSMSKGSSSVCVKILALFLGSLQGGAPNVGGQGPSLNEVVCSANGTIIKPILIQKSIRSSAPRVEFQVRDSETRTSASTFPAPYLPGSISNKGHYVRPVTPSPRVKCNKERTDNAAQRYIDRIVEKSGWRPRKVVSASCRGLFGGLNGRIVYADKGAGGPSITHVLMRLRHNPLATPTLLKITTARPRKLRATDRTLHRTCHRLATVFFALRFDSRVRPPAGASTVKYTRDENARPRHYELVKKPLDSSTRGAAGTHQKQTEKIIVLSSLAILAPHRVYALCLGTGGTAVFTALLANKELKHNFDDKI</sequence>
<accession>A0A4C1WCM6</accession>
<reference evidence="2 3" key="1">
    <citation type="journal article" date="2019" name="Commun. Biol.">
        <title>The bagworm genome reveals a unique fibroin gene that provides high tensile strength.</title>
        <authorList>
            <person name="Kono N."/>
            <person name="Nakamura H."/>
            <person name="Ohtoshi R."/>
            <person name="Tomita M."/>
            <person name="Numata K."/>
            <person name="Arakawa K."/>
        </authorList>
    </citation>
    <scope>NUCLEOTIDE SEQUENCE [LARGE SCALE GENOMIC DNA]</scope>
</reference>
<keyword evidence="3" id="KW-1185">Reference proteome</keyword>
<comment type="caution">
    <text evidence="2">The sequence shown here is derived from an EMBL/GenBank/DDBJ whole genome shotgun (WGS) entry which is preliminary data.</text>
</comment>
<evidence type="ECO:0000313" key="3">
    <source>
        <dbReference type="Proteomes" id="UP000299102"/>
    </source>
</evidence>
<proteinExistence type="predicted"/>
<keyword evidence="1" id="KW-0732">Signal</keyword>
<organism evidence="2 3">
    <name type="scientific">Eumeta variegata</name>
    <name type="common">Bagworm moth</name>
    <name type="synonym">Eumeta japonica</name>
    <dbReference type="NCBI Taxonomy" id="151549"/>
    <lineage>
        <taxon>Eukaryota</taxon>
        <taxon>Metazoa</taxon>
        <taxon>Ecdysozoa</taxon>
        <taxon>Arthropoda</taxon>
        <taxon>Hexapoda</taxon>
        <taxon>Insecta</taxon>
        <taxon>Pterygota</taxon>
        <taxon>Neoptera</taxon>
        <taxon>Endopterygota</taxon>
        <taxon>Lepidoptera</taxon>
        <taxon>Glossata</taxon>
        <taxon>Ditrysia</taxon>
        <taxon>Tineoidea</taxon>
        <taxon>Psychidae</taxon>
        <taxon>Oiketicinae</taxon>
        <taxon>Eumeta</taxon>
    </lineage>
</organism>
<feature type="chain" id="PRO_5020027620" evidence="1">
    <location>
        <begin position="29"/>
        <end position="312"/>
    </location>
</feature>
<dbReference type="Proteomes" id="UP000299102">
    <property type="component" value="Unassembled WGS sequence"/>
</dbReference>
<dbReference type="EMBL" id="BGZK01000531">
    <property type="protein sequence ID" value="GBP48831.1"/>
    <property type="molecule type" value="Genomic_DNA"/>
</dbReference>
<gene>
    <name evidence="2" type="ORF">EVAR_8439_1</name>
</gene>